<dbReference type="InterPro" id="IPR035965">
    <property type="entry name" value="PAS-like_dom_sf"/>
</dbReference>
<keyword evidence="8" id="KW-0547">Nucleotide-binding</keyword>
<name>A0A8J6YVN5_9RHOB</name>
<gene>
    <name evidence="14" type="ORF">ICN82_10395</name>
</gene>
<dbReference type="FunFam" id="1.10.287.130:FF:000001">
    <property type="entry name" value="Two-component sensor histidine kinase"/>
    <property type="match status" value="1"/>
</dbReference>
<keyword evidence="12" id="KW-0472">Membrane</keyword>
<dbReference type="GO" id="GO:0000155">
    <property type="term" value="F:phosphorelay sensor kinase activity"/>
    <property type="evidence" value="ECO:0007669"/>
    <property type="project" value="InterPro"/>
</dbReference>
<dbReference type="PROSITE" id="PS50109">
    <property type="entry name" value="HIS_KIN"/>
    <property type="match status" value="1"/>
</dbReference>
<keyword evidence="10" id="KW-0067">ATP-binding</keyword>
<dbReference type="SUPFAM" id="SSF47384">
    <property type="entry name" value="Homodimeric domain of signal transducing histidine kinase"/>
    <property type="match status" value="1"/>
</dbReference>
<keyword evidence="6" id="KW-0597">Phosphoprotein</keyword>
<keyword evidence="15" id="KW-1185">Reference proteome</keyword>
<dbReference type="Gene3D" id="3.30.565.10">
    <property type="entry name" value="Histidine kinase-like ATPase, C-terminal domain"/>
    <property type="match status" value="1"/>
</dbReference>
<dbReference type="Gene3D" id="3.30.450.20">
    <property type="entry name" value="PAS domain"/>
    <property type="match status" value="1"/>
</dbReference>
<dbReference type="SUPFAM" id="SSF55874">
    <property type="entry name" value="ATPase domain of HSP90 chaperone/DNA topoisomerase II/histidine kinase"/>
    <property type="match status" value="1"/>
</dbReference>
<comment type="caution">
    <text evidence="14">The sequence shown here is derived from an EMBL/GenBank/DDBJ whole genome shotgun (WGS) entry which is preliminary data.</text>
</comment>
<evidence type="ECO:0000256" key="7">
    <source>
        <dbReference type="ARBA" id="ARBA00022679"/>
    </source>
</evidence>
<dbReference type="GO" id="GO:0005886">
    <property type="term" value="C:plasma membrane"/>
    <property type="evidence" value="ECO:0007669"/>
    <property type="project" value="UniProtKB-SubCell"/>
</dbReference>
<dbReference type="SMART" id="SM00388">
    <property type="entry name" value="HisKA"/>
    <property type="match status" value="1"/>
</dbReference>
<dbReference type="GO" id="GO:0045121">
    <property type="term" value="C:membrane raft"/>
    <property type="evidence" value="ECO:0007669"/>
    <property type="project" value="UniProtKB-SubCell"/>
</dbReference>
<dbReference type="GO" id="GO:0016036">
    <property type="term" value="P:cellular response to phosphate starvation"/>
    <property type="evidence" value="ECO:0007669"/>
    <property type="project" value="TreeGrafter"/>
</dbReference>
<evidence type="ECO:0000256" key="12">
    <source>
        <dbReference type="ARBA" id="ARBA00023136"/>
    </source>
</evidence>
<dbReference type="SMART" id="SM00387">
    <property type="entry name" value="HATPase_c"/>
    <property type="match status" value="1"/>
</dbReference>
<organism evidence="14 15">
    <name type="scientific">Mangrovicoccus algicola</name>
    <dbReference type="NCBI Taxonomy" id="2771008"/>
    <lineage>
        <taxon>Bacteria</taxon>
        <taxon>Pseudomonadati</taxon>
        <taxon>Pseudomonadota</taxon>
        <taxon>Alphaproteobacteria</taxon>
        <taxon>Rhodobacterales</taxon>
        <taxon>Paracoccaceae</taxon>
        <taxon>Mangrovicoccus</taxon>
    </lineage>
</organism>
<keyword evidence="11" id="KW-0902">Two-component regulatory system</keyword>
<keyword evidence="9 14" id="KW-0418">Kinase</keyword>
<dbReference type="InterPro" id="IPR036097">
    <property type="entry name" value="HisK_dim/P_sf"/>
</dbReference>
<evidence type="ECO:0000313" key="14">
    <source>
        <dbReference type="EMBL" id="MBE3638612.1"/>
    </source>
</evidence>
<dbReference type="InterPro" id="IPR005467">
    <property type="entry name" value="His_kinase_dom"/>
</dbReference>
<protein>
    <recommendedName>
        <fullName evidence="4">histidine kinase</fullName>
        <ecNumber evidence="4">2.7.13.3</ecNumber>
    </recommendedName>
</protein>
<evidence type="ECO:0000256" key="11">
    <source>
        <dbReference type="ARBA" id="ARBA00023012"/>
    </source>
</evidence>
<dbReference type="CDD" id="cd00082">
    <property type="entry name" value="HisKA"/>
    <property type="match status" value="1"/>
</dbReference>
<evidence type="ECO:0000256" key="5">
    <source>
        <dbReference type="ARBA" id="ARBA00022475"/>
    </source>
</evidence>
<dbReference type="SUPFAM" id="SSF55785">
    <property type="entry name" value="PYP-like sensor domain (PAS domain)"/>
    <property type="match status" value="1"/>
</dbReference>
<dbReference type="PANTHER" id="PTHR45453:SF1">
    <property type="entry name" value="PHOSPHATE REGULON SENSOR PROTEIN PHOR"/>
    <property type="match status" value="1"/>
</dbReference>
<comment type="catalytic activity">
    <reaction evidence="1">
        <text>ATP + protein L-histidine = ADP + protein N-phospho-L-histidine.</text>
        <dbReference type="EC" id="2.7.13.3"/>
    </reaction>
</comment>
<evidence type="ECO:0000256" key="9">
    <source>
        <dbReference type="ARBA" id="ARBA00022777"/>
    </source>
</evidence>
<dbReference type="AlphaFoldDB" id="A0A8J6YVN5"/>
<evidence type="ECO:0000256" key="8">
    <source>
        <dbReference type="ARBA" id="ARBA00022741"/>
    </source>
</evidence>
<feature type="domain" description="Histidine kinase" evidence="13">
    <location>
        <begin position="116"/>
        <end position="340"/>
    </location>
</feature>
<dbReference type="Gene3D" id="1.10.287.130">
    <property type="match status" value="1"/>
</dbReference>
<sequence>MTTYAILSAVPMPIVVTDARERVLALNPLATGLLGKDQVGRHVVTVIRQPPLLQAISDCAAQGRVSEARYIRRDHAHETIYRAICTPTGEGGVLVSFQDVTSLETAGQMRRDFVANVSHELRTPLTAIQGFIETLQGPARGDQAAADRFLATMSKEAGRMIRLVGDLLSLSQVEGEERIRPTERVELHAILKSVIRTLGPAAEAAGVELLIETAAEERWLLGDPDQLMQVFVNLTENAIKYGHDGGRVILSLSEVARDPILGLPALQVDIRDFGQGFDEMHSHRLTERFYRVDSHRSRAVGGTGLGLAIVKHIVNRHKGRLKIHSEIGKGSCFSVLLPTG</sequence>
<dbReference type="InterPro" id="IPR050351">
    <property type="entry name" value="BphY/WalK/GraS-like"/>
</dbReference>
<dbReference type="PRINTS" id="PR00344">
    <property type="entry name" value="BCTRLSENSOR"/>
</dbReference>
<proteinExistence type="predicted"/>
<dbReference type="GO" id="GO:0005524">
    <property type="term" value="F:ATP binding"/>
    <property type="evidence" value="ECO:0007669"/>
    <property type="project" value="UniProtKB-KW"/>
</dbReference>
<dbReference type="FunFam" id="3.30.565.10:FF:000023">
    <property type="entry name" value="PAS domain-containing sensor histidine kinase"/>
    <property type="match status" value="1"/>
</dbReference>
<evidence type="ECO:0000256" key="2">
    <source>
        <dbReference type="ARBA" id="ARBA00004236"/>
    </source>
</evidence>
<comment type="subcellular location">
    <subcellularLocation>
        <location evidence="2">Cell membrane</location>
    </subcellularLocation>
    <subcellularLocation>
        <location evidence="3">Membrane raft</location>
        <topology evidence="3">Multi-pass membrane protein</topology>
    </subcellularLocation>
</comment>
<accession>A0A8J6YVN5</accession>
<evidence type="ECO:0000256" key="6">
    <source>
        <dbReference type="ARBA" id="ARBA00022553"/>
    </source>
</evidence>
<evidence type="ECO:0000256" key="4">
    <source>
        <dbReference type="ARBA" id="ARBA00012438"/>
    </source>
</evidence>
<dbReference type="EMBL" id="JACVXA010000027">
    <property type="protein sequence ID" value="MBE3638612.1"/>
    <property type="molecule type" value="Genomic_DNA"/>
</dbReference>
<dbReference type="GO" id="GO:0004721">
    <property type="term" value="F:phosphoprotein phosphatase activity"/>
    <property type="evidence" value="ECO:0007669"/>
    <property type="project" value="TreeGrafter"/>
</dbReference>
<dbReference type="InterPro" id="IPR004358">
    <property type="entry name" value="Sig_transdc_His_kin-like_C"/>
</dbReference>
<reference evidence="14" key="1">
    <citation type="submission" date="2020-09" db="EMBL/GenBank/DDBJ databases">
        <title>A novel bacterium of genus Mangrovicoccus, isolated from South China Sea.</title>
        <authorList>
            <person name="Huang H."/>
            <person name="Mo K."/>
            <person name="Hu Y."/>
        </authorList>
    </citation>
    <scope>NUCLEOTIDE SEQUENCE</scope>
    <source>
        <strain evidence="14">HB182678</strain>
    </source>
</reference>
<dbReference type="InterPro" id="IPR003661">
    <property type="entry name" value="HisK_dim/P_dom"/>
</dbReference>
<dbReference type="RefSeq" id="WP_193182388.1">
    <property type="nucleotide sequence ID" value="NZ_JACVXA010000027.1"/>
</dbReference>
<evidence type="ECO:0000313" key="15">
    <source>
        <dbReference type="Proteomes" id="UP000609121"/>
    </source>
</evidence>
<dbReference type="InterPro" id="IPR036890">
    <property type="entry name" value="HATPase_C_sf"/>
</dbReference>
<dbReference type="Pfam" id="PF00512">
    <property type="entry name" value="HisKA"/>
    <property type="match status" value="1"/>
</dbReference>
<keyword evidence="5" id="KW-1003">Cell membrane</keyword>
<evidence type="ECO:0000259" key="13">
    <source>
        <dbReference type="PROSITE" id="PS50109"/>
    </source>
</evidence>
<keyword evidence="7" id="KW-0808">Transferase</keyword>
<evidence type="ECO:0000256" key="1">
    <source>
        <dbReference type="ARBA" id="ARBA00000085"/>
    </source>
</evidence>
<evidence type="ECO:0000256" key="3">
    <source>
        <dbReference type="ARBA" id="ARBA00004314"/>
    </source>
</evidence>
<dbReference type="Pfam" id="PF02518">
    <property type="entry name" value="HATPase_c"/>
    <property type="match status" value="1"/>
</dbReference>
<dbReference type="Proteomes" id="UP000609121">
    <property type="component" value="Unassembled WGS sequence"/>
</dbReference>
<dbReference type="EC" id="2.7.13.3" evidence="4"/>
<dbReference type="PANTHER" id="PTHR45453">
    <property type="entry name" value="PHOSPHATE REGULON SENSOR PROTEIN PHOR"/>
    <property type="match status" value="1"/>
</dbReference>
<dbReference type="InterPro" id="IPR003594">
    <property type="entry name" value="HATPase_dom"/>
</dbReference>
<evidence type="ECO:0000256" key="10">
    <source>
        <dbReference type="ARBA" id="ARBA00022840"/>
    </source>
</evidence>